<name>A0A3B0SRT3_9ZZZZ</name>
<protein>
    <submittedName>
        <fullName evidence="4">Cysteine desulfurase</fullName>
        <ecNumber evidence="4">2.8.1.7</ecNumber>
    </submittedName>
</protein>
<dbReference type="AlphaFoldDB" id="A0A3B0SRT3"/>
<evidence type="ECO:0000313" key="4">
    <source>
        <dbReference type="EMBL" id="VAW07220.1"/>
    </source>
</evidence>
<dbReference type="EC" id="2.8.1.7" evidence="4"/>
<evidence type="ECO:0000256" key="1">
    <source>
        <dbReference type="ARBA" id="ARBA00001933"/>
    </source>
</evidence>
<dbReference type="GO" id="GO:0031071">
    <property type="term" value="F:cysteine desulfurase activity"/>
    <property type="evidence" value="ECO:0007669"/>
    <property type="project" value="UniProtKB-EC"/>
</dbReference>
<gene>
    <name evidence="4" type="ORF">MNBD_ALPHA01-860</name>
</gene>
<feature type="domain" description="Aminotransferase class V" evidence="3">
    <location>
        <begin position="10"/>
        <end position="172"/>
    </location>
</feature>
<dbReference type="Pfam" id="PF00266">
    <property type="entry name" value="Aminotran_5"/>
    <property type="match status" value="1"/>
</dbReference>
<evidence type="ECO:0000256" key="2">
    <source>
        <dbReference type="ARBA" id="ARBA00006490"/>
    </source>
</evidence>
<dbReference type="PANTHER" id="PTHR11601:SF34">
    <property type="entry name" value="CYSTEINE DESULFURASE"/>
    <property type="match status" value="1"/>
</dbReference>
<dbReference type="Gene3D" id="3.90.1150.10">
    <property type="entry name" value="Aspartate Aminotransferase, domain 1"/>
    <property type="match status" value="1"/>
</dbReference>
<keyword evidence="4" id="KW-0808">Transferase</keyword>
<feature type="non-terminal residue" evidence="4">
    <location>
        <position position="1"/>
    </location>
</feature>
<evidence type="ECO:0000259" key="3">
    <source>
        <dbReference type="Pfam" id="PF00266"/>
    </source>
</evidence>
<dbReference type="Gene3D" id="1.10.260.50">
    <property type="match status" value="1"/>
</dbReference>
<organism evidence="4">
    <name type="scientific">hydrothermal vent metagenome</name>
    <dbReference type="NCBI Taxonomy" id="652676"/>
    <lineage>
        <taxon>unclassified sequences</taxon>
        <taxon>metagenomes</taxon>
        <taxon>ecological metagenomes</taxon>
    </lineage>
</organism>
<comment type="cofactor">
    <cofactor evidence="1">
        <name>pyridoxal 5'-phosphate</name>
        <dbReference type="ChEBI" id="CHEBI:597326"/>
    </cofactor>
</comment>
<dbReference type="InterPro" id="IPR015422">
    <property type="entry name" value="PyrdxlP-dep_Trfase_small"/>
</dbReference>
<accession>A0A3B0SRT3</accession>
<dbReference type="EMBL" id="UOEJ01000264">
    <property type="protein sequence ID" value="VAW07220.1"/>
    <property type="molecule type" value="Genomic_DNA"/>
</dbReference>
<sequence>DILSVLRPRVYGPKGVGALYVRPEITPRPLALFDGGGQEQGLRSGTLSPALCAGLGAACDIAGQDMAADHRHISSLSQKLTAILTGELTGISLNGSATKRYPGNLNFTFDGVRGDLLIKGLRNIAVSTGSACSTMRLAPSHVLAALGLDKKQIENSIRIGIGRMTDEAEIDYAATEIITAVNHIRGLISPPTGKSF</sequence>
<dbReference type="GO" id="GO:0016226">
    <property type="term" value="P:iron-sulfur cluster assembly"/>
    <property type="evidence" value="ECO:0007669"/>
    <property type="project" value="TreeGrafter"/>
</dbReference>
<proteinExistence type="inferred from homology"/>
<dbReference type="GO" id="GO:0005829">
    <property type="term" value="C:cytosol"/>
    <property type="evidence" value="ECO:0007669"/>
    <property type="project" value="TreeGrafter"/>
</dbReference>
<dbReference type="InterPro" id="IPR000192">
    <property type="entry name" value="Aminotrans_V_dom"/>
</dbReference>
<dbReference type="InterPro" id="IPR015424">
    <property type="entry name" value="PyrdxlP-dep_Trfase"/>
</dbReference>
<reference evidence="4" key="1">
    <citation type="submission" date="2018-06" db="EMBL/GenBank/DDBJ databases">
        <authorList>
            <person name="Zhirakovskaya E."/>
        </authorList>
    </citation>
    <scope>NUCLEOTIDE SEQUENCE</scope>
</reference>
<dbReference type="InterPro" id="IPR015421">
    <property type="entry name" value="PyrdxlP-dep_Trfase_major"/>
</dbReference>
<dbReference type="Gene3D" id="3.40.640.10">
    <property type="entry name" value="Type I PLP-dependent aspartate aminotransferase-like (Major domain)"/>
    <property type="match status" value="1"/>
</dbReference>
<comment type="similarity">
    <text evidence="2">Belongs to the class-V pyridoxal-phosphate-dependent aminotransferase family. NifS/IscS subfamily.</text>
</comment>
<dbReference type="GO" id="GO:0005739">
    <property type="term" value="C:mitochondrion"/>
    <property type="evidence" value="ECO:0007669"/>
    <property type="project" value="TreeGrafter"/>
</dbReference>
<dbReference type="PANTHER" id="PTHR11601">
    <property type="entry name" value="CYSTEINE DESULFURYLASE FAMILY MEMBER"/>
    <property type="match status" value="1"/>
</dbReference>
<dbReference type="SUPFAM" id="SSF53383">
    <property type="entry name" value="PLP-dependent transferases"/>
    <property type="match status" value="1"/>
</dbReference>